<dbReference type="Pfam" id="PF12728">
    <property type="entry name" value="HTH_17"/>
    <property type="match status" value="1"/>
</dbReference>
<dbReference type="RefSeq" id="WP_146886828.1">
    <property type="nucleotide sequence ID" value="NZ_BJXB01000017.1"/>
</dbReference>
<name>A0A511N6I1_DEIC1</name>
<dbReference type="SUPFAM" id="SSF46955">
    <property type="entry name" value="Putative DNA-binding domain"/>
    <property type="match status" value="1"/>
</dbReference>
<dbReference type="GO" id="GO:0003677">
    <property type="term" value="F:DNA binding"/>
    <property type="evidence" value="ECO:0007669"/>
    <property type="project" value="InterPro"/>
</dbReference>
<keyword evidence="3" id="KW-1185">Reference proteome</keyword>
<dbReference type="EMBL" id="BJXB01000017">
    <property type="protein sequence ID" value="GEM48068.1"/>
    <property type="molecule type" value="Genomic_DNA"/>
</dbReference>
<dbReference type="Proteomes" id="UP000321306">
    <property type="component" value="Unassembled WGS sequence"/>
</dbReference>
<dbReference type="OrthoDB" id="72243at2"/>
<dbReference type="InterPro" id="IPR041657">
    <property type="entry name" value="HTH_17"/>
</dbReference>
<accession>A0A511N6I1</accession>
<dbReference type="InterPro" id="IPR009061">
    <property type="entry name" value="DNA-bd_dom_put_sf"/>
</dbReference>
<dbReference type="AlphaFoldDB" id="A0A511N6I1"/>
<comment type="caution">
    <text evidence="2">The sequence shown here is derived from an EMBL/GenBank/DDBJ whole genome shotgun (WGS) entry which is preliminary data.</text>
</comment>
<dbReference type="NCBIfam" id="TIGR01764">
    <property type="entry name" value="excise"/>
    <property type="match status" value="1"/>
</dbReference>
<evidence type="ECO:0000313" key="2">
    <source>
        <dbReference type="EMBL" id="GEM48068.1"/>
    </source>
</evidence>
<reference evidence="2 3" key="1">
    <citation type="submission" date="2019-07" db="EMBL/GenBank/DDBJ databases">
        <title>Whole genome shotgun sequence of Deinococcus cellulosilyticus NBRC 106333.</title>
        <authorList>
            <person name="Hosoyama A."/>
            <person name="Uohara A."/>
            <person name="Ohji S."/>
            <person name="Ichikawa N."/>
        </authorList>
    </citation>
    <scope>NUCLEOTIDE SEQUENCE [LARGE SCALE GENOMIC DNA]</scope>
    <source>
        <strain evidence="2 3">NBRC 106333</strain>
    </source>
</reference>
<protein>
    <recommendedName>
        <fullName evidence="1">Helix-turn-helix domain-containing protein</fullName>
    </recommendedName>
</protein>
<evidence type="ECO:0000259" key="1">
    <source>
        <dbReference type="Pfam" id="PF12728"/>
    </source>
</evidence>
<organism evidence="2 3">
    <name type="scientific">Deinococcus cellulosilyticus (strain DSM 18568 / NBRC 106333 / KACC 11606 / 5516J-15)</name>
    <dbReference type="NCBI Taxonomy" id="1223518"/>
    <lineage>
        <taxon>Bacteria</taxon>
        <taxon>Thermotogati</taxon>
        <taxon>Deinococcota</taxon>
        <taxon>Deinococci</taxon>
        <taxon>Deinococcales</taxon>
        <taxon>Deinococcaceae</taxon>
        <taxon>Deinococcus</taxon>
    </lineage>
</organism>
<proteinExistence type="predicted"/>
<feature type="domain" description="Helix-turn-helix" evidence="1">
    <location>
        <begin position="13"/>
        <end position="59"/>
    </location>
</feature>
<gene>
    <name evidence="2" type="ORF">DC3_37030</name>
</gene>
<dbReference type="InterPro" id="IPR010093">
    <property type="entry name" value="SinI_DNA-bd"/>
</dbReference>
<evidence type="ECO:0000313" key="3">
    <source>
        <dbReference type="Proteomes" id="UP000321306"/>
    </source>
</evidence>
<sequence>MTLNDQLRHLPKFLTVREVADFTFCHDRTVRRWIRSGTLSALETPEGLRIPRRELRRFLGLQEAS</sequence>